<sequence length="359" mass="39203">MDTRLAIFVLLGYMFQLSAAEGFSKKIRIDDSYIYSPSRLNGIQYTGSWTHYSGSDANGRYRNTLSSTTNTAAYINFFFRGNSISYYTDTSPDQVQLHAWIDNDKAVEISNASQPFATQQQLWTVSGLDEGDHQLVITLGFKNATRVSSSLDFFEIATSTGDIVPFRLGPGATEAPGLVAEVTDDRITYHGEWKVFTFSSMGYTRTPGASVTLSFNGTAVYYFTTCGEEYGRASVSVDGGEGELVDLYLPPGRGFWQVLTWSKTNLTPGPHVINVTHSDTQGKLVGLDFFKYTPCATPSCSNISIPDPETSCAINSGVSCGNNPAPKSSNRLALAAHFHPAVGDPNPDHKKILTKRRVV</sequence>
<dbReference type="Proteomes" id="UP000383932">
    <property type="component" value="Unassembled WGS sequence"/>
</dbReference>
<evidence type="ECO:0000313" key="3">
    <source>
        <dbReference type="Proteomes" id="UP000383932"/>
    </source>
</evidence>
<evidence type="ECO:0000256" key="1">
    <source>
        <dbReference type="SAM" id="SignalP"/>
    </source>
</evidence>
<keyword evidence="3" id="KW-1185">Reference proteome</keyword>
<dbReference type="OrthoDB" id="3234968at2759"/>
<protein>
    <submittedName>
        <fullName evidence="2">Uncharacterized protein</fullName>
    </submittedName>
</protein>
<organism evidence="2 3">
    <name type="scientific">Ceratobasidium theobromae</name>
    <dbReference type="NCBI Taxonomy" id="1582974"/>
    <lineage>
        <taxon>Eukaryota</taxon>
        <taxon>Fungi</taxon>
        <taxon>Dikarya</taxon>
        <taxon>Basidiomycota</taxon>
        <taxon>Agaricomycotina</taxon>
        <taxon>Agaricomycetes</taxon>
        <taxon>Cantharellales</taxon>
        <taxon>Ceratobasidiaceae</taxon>
        <taxon>Ceratobasidium</taxon>
    </lineage>
</organism>
<comment type="caution">
    <text evidence="2">The sequence shown here is derived from an EMBL/GenBank/DDBJ whole genome shotgun (WGS) entry which is preliminary data.</text>
</comment>
<feature type="signal peptide" evidence="1">
    <location>
        <begin position="1"/>
        <end position="20"/>
    </location>
</feature>
<evidence type="ECO:0000313" key="2">
    <source>
        <dbReference type="EMBL" id="KAB5590591.1"/>
    </source>
</evidence>
<dbReference type="EMBL" id="SSOP01000158">
    <property type="protein sequence ID" value="KAB5590591.1"/>
    <property type="molecule type" value="Genomic_DNA"/>
</dbReference>
<name>A0A5N5QGL2_9AGAM</name>
<dbReference type="AlphaFoldDB" id="A0A5N5QGL2"/>
<feature type="chain" id="PRO_5024284178" evidence="1">
    <location>
        <begin position="21"/>
        <end position="359"/>
    </location>
</feature>
<accession>A0A5N5QGL2</accession>
<dbReference type="Gene3D" id="2.60.120.260">
    <property type="entry name" value="Galactose-binding domain-like"/>
    <property type="match status" value="2"/>
</dbReference>
<proteinExistence type="predicted"/>
<reference evidence="2 3" key="1">
    <citation type="journal article" date="2019" name="Fungal Biol. Biotechnol.">
        <title>Draft genome sequence of fastidious pathogen Ceratobasidium theobromae, which causes vascular-streak dieback in Theobroma cacao.</title>
        <authorList>
            <person name="Ali S.S."/>
            <person name="Asman A."/>
            <person name="Shao J."/>
            <person name="Firmansyah A.P."/>
            <person name="Susilo A.W."/>
            <person name="Rosmana A."/>
            <person name="McMahon P."/>
            <person name="Junaid M."/>
            <person name="Guest D."/>
            <person name="Kheng T.Y."/>
            <person name="Meinhardt L.W."/>
            <person name="Bailey B.A."/>
        </authorList>
    </citation>
    <scope>NUCLEOTIDE SEQUENCE [LARGE SCALE GENOMIC DNA]</scope>
    <source>
        <strain evidence="2 3">CT2</strain>
    </source>
</reference>
<keyword evidence="1" id="KW-0732">Signal</keyword>
<gene>
    <name evidence="2" type="ORF">CTheo_5960</name>
</gene>